<evidence type="ECO:0000313" key="8">
    <source>
        <dbReference type="Proteomes" id="UP000433309"/>
    </source>
</evidence>
<dbReference type="Pfam" id="PF07992">
    <property type="entry name" value="Pyr_redox_2"/>
    <property type="match status" value="1"/>
</dbReference>
<dbReference type="InterPro" id="IPR028202">
    <property type="entry name" value="Reductase_C"/>
</dbReference>
<sequence length="445" mass="46320">MPAFAKQEDCVSNVVIIGAGHAGVAAAAALRQYGYGGAVTLIGNEAELPYQRPPLSKGWLLGSVGLDEVLLRGADFYAEQQITLRLGCTVSSIDRRKKYVHLSSGERVDYEALILASGSRAIQPAIAGIAHEGVVSLRSVRDAQKLRALLTARAGGGPGTAASPASAASPAAPTSAGLPAAGVTLAIVGAGYVGLEVAASARQLGAEVIVIEREPRVLARVAAPAMSAFLMAEHERHGVRFALGRAVAAIEADGGLVNAVVLDNGRRLAADAVLIGVGGTPNDALAQAAGLRCDGGVLVDLQARTDDPAIYAIGDVTRRPMPLYGCQMRLESVPNATEQARQAACAIVGRAAPAPEVPWQWSDQYDLRIQIAGHALDADQQVVRGDVAAGKFAIFHFKGEQLRAVEAVNATPEFMAGRQWLGKPLRIDRARLAETAIPLRQLAAA</sequence>
<evidence type="ECO:0000256" key="4">
    <source>
        <dbReference type="ARBA" id="ARBA00023002"/>
    </source>
</evidence>
<feature type="domain" description="Reductase C-terminal" evidence="6">
    <location>
        <begin position="359"/>
        <end position="443"/>
    </location>
</feature>
<dbReference type="PANTHER" id="PTHR43557:SF2">
    <property type="entry name" value="RIESKE DOMAIN-CONTAINING PROTEIN-RELATED"/>
    <property type="match status" value="1"/>
</dbReference>
<keyword evidence="8" id="KW-1185">Reference proteome</keyword>
<proteinExistence type="predicted"/>
<dbReference type="InterPro" id="IPR023753">
    <property type="entry name" value="FAD/NAD-binding_dom"/>
</dbReference>
<evidence type="ECO:0000313" key="7">
    <source>
        <dbReference type="EMBL" id="MRW89864.1"/>
    </source>
</evidence>
<evidence type="ECO:0000256" key="3">
    <source>
        <dbReference type="ARBA" id="ARBA00022827"/>
    </source>
</evidence>
<dbReference type="SUPFAM" id="SSF51905">
    <property type="entry name" value="FAD/NAD(P)-binding domain"/>
    <property type="match status" value="2"/>
</dbReference>
<dbReference type="PANTHER" id="PTHR43557">
    <property type="entry name" value="APOPTOSIS-INDUCING FACTOR 1"/>
    <property type="match status" value="1"/>
</dbReference>
<protein>
    <submittedName>
        <fullName evidence="7">Ferredoxin reductase</fullName>
    </submittedName>
</protein>
<gene>
    <name evidence="7" type="ORF">GJ699_07700</name>
</gene>
<dbReference type="PRINTS" id="PR00368">
    <property type="entry name" value="FADPNR"/>
</dbReference>
<keyword evidence="4" id="KW-0560">Oxidoreductase</keyword>
<dbReference type="InterPro" id="IPR050446">
    <property type="entry name" value="FAD-oxidoreductase/Apoptosis"/>
</dbReference>
<organism evidence="7 8">
    <name type="scientific">Duganella guangzhouensis</name>
    <dbReference type="NCBI Taxonomy" id="2666084"/>
    <lineage>
        <taxon>Bacteria</taxon>
        <taxon>Pseudomonadati</taxon>
        <taxon>Pseudomonadota</taxon>
        <taxon>Betaproteobacteria</taxon>
        <taxon>Burkholderiales</taxon>
        <taxon>Oxalobacteraceae</taxon>
        <taxon>Telluria group</taxon>
        <taxon>Duganella</taxon>
    </lineage>
</organism>
<reference evidence="7 8" key="1">
    <citation type="submission" date="2019-11" db="EMBL/GenBank/DDBJ databases">
        <title>Novel species isolated from a subtropical stream in China.</title>
        <authorList>
            <person name="Lu H."/>
        </authorList>
    </citation>
    <scope>NUCLEOTIDE SEQUENCE [LARGE SCALE GENOMIC DNA]</scope>
    <source>
        <strain evidence="7 8">FT80W</strain>
    </source>
</reference>
<dbReference type="GO" id="GO:0016651">
    <property type="term" value="F:oxidoreductase activity, acting on NAD(P)H"/>
    <property type="evidence" value="ECO:0007669"/>
    <property type="project" value="TreeGrafter"/>
</dbReference>
<evidence type="ECO:0000256" key="1">
    <source>
        <dbReference type="ARBA" id="ARBA00001974"/>
    </source>
</evidence>
<dbReference type="Pfam" id="PF14759">
    <property type="entry name" value="Reductase_C"/>
    <property type="match status" value="1"/>
</dbReference>
<dbReference type="Proteomes" id="UP000433309">
    <property type="component" value="Unassembled WGS sequence"/>
</dbReference>
<dbReference type="AlphaFoldDB" id="A0A6I2KZG2"/>
<comment type="caution">
    <text evidence="7">The sequence shown here is derived from an EMBL/GenBank/DDBJ whole genome shotgun (WGS) entry which is preliminary data.</text>
</comment>
<accession>A0A6I2KZG2</accession>
<dbReference type="PRINTS" id="PR00411">
    <property type="entry name" value="PNDRDTASEI"/>
</dbReference>
<keyword evidence="2" id="KW-0285">Flavoprotein</keyword>
<dbReference type="Gene3D" id="3.30.390.30">
    <property type="match status" value="1"/>
</dbReference>
<evidence type="ECO:0000256" key="2">
    <source>
        <dbReference type="ARBA" id="ARBA00022630"/>
    </source>
</evidence>
<name>A0A6I2KZG2_9BURK</name>
<evidence type="ECO:0000259" key="6">
    <source>
        <dbReference type="Pfam" id="PF14759"/>
    </source>
</evidence>
<dbReference type="EMBL" id="WKJK01000003">
    <property type="protein sequence ID" value="MRW89864.1"/>
    <property type="molecule type" value="Genomic_DNA"/>
</dbReference>
<feature type="domain" description="FAD/NAD(P)-binding" evidence="5">
    <location>
        <begin position="13"/>
        <end position="340"/>
    </location>
</feature>
<dbReference type="GO" id="GO:0005737">
    <property type="term" value="C:cytoplasm"/>
    <property type="evidence" value="ECO:0007669"/>
    <property type="project" value="TreeGrafter"/>
</dbReference>
<evidence type="ECO:0000259" key="5">
    <source>
        <dbReference type="Pfam" id="PF07992"/>
    </source>
</evidence>
<keyword evidence="3" id="KW-0274">FAD</keyword>
<dbReference type="SUPFAM" id="SSF55424">
    <property type="entry name" value="FAD/NAD-linked reductases, dimerisation (C-terminal) domain"/>
    <property type="match status" value="1"/>
</dbReference>
<dbReference type="InterPro" id="IPR036188">
    <property type="entry name" value="FAD/NAD-bd_sf"/>
</dbReference>
<comment type="cofactor">
    <cofactor evidence="1">
        <name>FAD</name>
        <dbReference type="ChEBI" id="CHEBI:57692"/>
    </cofactor>
</comment>
<dbReference type="Gene3D" id="3.50.50.60">
    <property type="entry name" value="FAD/NAD(P)-binding domain"/>
    <property type="match status" value="2"/>
</dbReference>
<dbReference type="InterPro" id="IPR016156">
    <property type="entry name" value="FAD/NAD-linked_Rdtase_dimer_sf"/>
</dbReference>